<dbReference type="EMBL" id="BK014738">
    <property type="protein sequence ID" value="DAD73539.1"/>
    <property type="molecule type" value="Genomic_DNA"/>
</dbReference>
<evidence type="ECO:0000313" key="1">
    <source>
        <dbReference type="EMBL" id="DAD73539.1"/>
    </source>
</evidence>
<proteinExistence type="predicted"/>
<organism evidence="1">
    <name type="scientific">Siphoviridae sp. ctM3g2</name>
    <dbReference type="NCBI Taxonomy" id="2826255"/>
    <lineage>
        <taxon>Viruses</taxon>
        <taxon>Duplodnaviria</taxon>
        <taxon>Heunggongvirae</taxon>
        <taxon>Uroviricota</taxon>
        <taxon>Caudoviricetes</taxon>
    </lineage>
</organism>
<accession>A0A8S5LUP4</accession>
<sequence length="129" mass="13609">MLYATAEDVAAGFRNLSDDERGRCVSLLEEAAVIIDAYSAGADADRKKLVSCRMVRRILGDGGGNDAPLYPLGSTQGSVSAMGYSQSWTMGSGSAGELYLSKLEKKLLGVGNRIGARSPLEGLCDDTRD</sequence>
<reference evidence="1" key="1">
    <citation type="journal article" date="2021" name="Proc. Natl. Acad. Sci. U.S.A.">
        <title>A Catalog of Tens of Thousands of Viruses from Human Metagenomes Reveals Hidden Associations with Chronic Diseases.</title>
        <authorList>
            <person name="Tisza M.J."/>
            <person name="Buck C.B."/>
        </authorList>
    </citation>
    <scope>NUCLEOTIDE SEQUENCE</scope>
    <source>
        <strain evidence="1">CtM3g2</strain>
    </source>
</reference>
<name>A0A8S5LUP4_9CAUD</name>
<protein>
    <recommendedName>
        <fullName evidence="2">Phage protein Gp19/Gp15/Gp42</fullName>
    </recommendedName>
</protein>
<evidence type="ECO:0008006" key="2">
    <source>
        <dbReference type="Google" id="ProtNLM"/>
    </source>
</evidence>